<dbReference type="Gene3D" id="2.40.50.90">
    <property type="match status" value="1"/>
</dbReference>
<evidence type="ECO:0000256" key="3">
    <source>
        <dbReference type="ARBA" id="ARBA00022801"/>
    </source>
</evidence>
<dbReference type="GO" id="GO:0004519">
    <property type="term" value="F:endonuclease activity"/>
    <property type="evidence" value="ECO:0007669"/>
    <property type="project" value="UniProtKB-KW"/>
</dbReference>
<proteinExistence type="predicted"/>
<dbReference type="SMART" id="SM00318">
    <property type="entry name" value="SNc"/>
    <property type="match status" value="1"/>
</dbReference>
<dbReference type="RefSeq" id="WP_213410076.1">
    <property type="nucleotide sequence ID" value="NZ_BOVK01000004.1"/>
</dbReference>
<evidence type="ECO:0000256" key="2">
    <source>
        <dbReference type="ARBA" id="ARBA00022759"/>
    </source>
</evidence>
<keyword evidence="7" id="KW-1185">Reference proteome</keyword>
<dbReference type="EMBL" id="BOVK01000004">
    <property type="protein sequence ID" value="GIQ67479.1"/>
    <property type="molecule type" value="Genomic_DNA"/>
</dbReference>
<dbReference type="SUPFAM" id="SSF50199">
    <property type="entry name" value="Staphylococcal nuclease"/>
    <property type="match status" value="1"/>
</dbReference>
<sequence length="294" mass="32451">MQTIVYPLRFRLPAIIGLLVLSVLLMAGCSSAPDSDASDSNRISAKITRVVDGDTMKAMIGDKEETIRLLLIDTPETVHPNKEVQPFGPEASNFAKEMLTGQDVMLEFDVSERDRYGRLLAYLWIGDRMFNEMLLEQGLARVAVYPPDIRHVDRFREIQKTAQLAGVGIWSIENYAQEDGFHGEIELADVRTPSEDELNAASSATIEISSVTTPVYAGDYAELTARVRPGAKAEIDVIYKSGSSRAKGLEEKTADENGLVSWTWQVGSNTSAGTWSIVVRSEGESVRTTFEVKQ</sequence>
<keyword evidence="4" id="KW-0732">Signal</keyword>
<feature type="signal peptide" evidence="4">
    <location>
        <begin position="1"/>
        <end position="32"/>
    </location>
</feature>
<keyword evidence="1" id="KW-0540">Nuclease</keyword>
<dbReference type="AlphaFoldDB" id="A0A8J4H1X2"/>
<evidence type="ECO:0000256" key="4">
    <source>
        <dbReference type="SAM" id="SignalP"/>
    </source>
</evidence>
<dbReference type="GO" id="GO:0016787">
    <property type="term" value="F:hydrolase activity"/>
    <property type="evidence" value="ECO:0007669"/>
    <property type="project" value="UniProtKB-KW"/>
</dbReference>
<evidence type="ECO:0000259" key="5">
    <source>
        <dbReference type="PROSITE" id="PS50830"/>
    </source>
</evidence>
<dbReference type="PROSITE" id="PS50830">
    <property type="entry name" value="TNASE_3"/>
    <property type="match status" value="1"/>
</dbReference>
<dbReference type="InterPro" id="IPR035437">
    <property type="entry name" value="SNase_OB-fold_sf"/>
</dbReference>
<gene>
    <name evidence="6" type="ORF">XYCOK13_03030</name>
</gene>
<dbReference type="InterPro" id="IPR016071">
    <property type="entry name" value="Staphylococal_nuclease_OB-fold"/>
</dbReference>
<keyword evidence="2" id="KW-0255">Endonuclease</keyword>
<dbReference type="PANTHER" id="PTHR12302:SF3">
    <property type="entry name" value="SERINE_THREONINE-PROTEIN KINASE 31"/>
    <property type="match status" value="1"/>
</dbReference>
<dbReference type="PANTHER" id="PTHR12302">
    <property type="entry name" value="EBNA2 BINDING PROTEIN P100"/>
    <property type="match status" value="1"/>
</dbReference>
<evidence type="ECO:0000256" key="1">
    <source>
        <dbReference type="ARBA" id="ARBA00022722"/>
    </source>
</evidence>
<keyword evidence="3" id="KW-0378">Hydrolase</keyword>
<reference evidence="6" key="1">
    <citation type="submission" date="2021-04" db="EMBL/GenBank/DDBJ databases">
        <title>Draft genome sequence of Xylanibacillus composti strain K13.</title>
        <authorList>
            <person name="Uke A."/>
            <person name="Chhe C."/>
            <person name="Baramee S."/>
            <person name="Kosugi A."/>
        </authorList>
    </citation>
    <scope>NUCLEOTIDE SEQUENCE</scope>
    <source>
        <strain evidence="6">K13</strain>
    </source>
</reference>
<feature type="domain" description="TNase-like" evidence="5">
    <location>
        <begin position="41"/>
        <end position="172"/>
    </location>
</feature>
<dbReference type="Proteomes" id="UP000677918">
    <property type="component" value="Unassembled WGS sequence"/>
</dbReference>
<organism evidence="6 7">
    <name type="scientific">Xylanibacillus composti</name>
    <dbReference type="NCBI Taxonomy" id="1572762"/>
    <lineage>
        <taxon>Bacteria</taxon>
        <taxon>Bacillati</taxon>
        <taxon>Bacillota</taxon>
        <taxon>Bacilli</taxon>
        <taxon>Bacillales</taxon>
        <taxon>Paenibacillaceae</taxon>
        <taxon>Xylanibacillus</taxon>
    </lineage>
</organism>
<dbReference type="CDD" id="cd00175">
    <property type="entry name" value="SNc"/>
    <property type="match status" value="1"/>
</dbReference>
<dbReference type="Pfam" id="PF00565">
    <property type="entry name" value="SNase"/>
    <property type="match status" value="1"/>
</dbReference>
<protein>
    <recommendedName>
        <fullName evidence="5">TNase-like domain-containing protein</fullName>
    </recommendedName>
</protein>
<feature type="chain" id="PRO_5035234934" description="TNase-like domain-containing protein" evidence="4">
    <location>
        <begin position="33"/>
        <end position="294"/>
    </location>
</feature>
<evidence type="ECO:0000313" key="6">
    <source>
        <dbReference type="EMBL" id="GIQ67479.1"/>
    </source>
</evidence>
<accession>A0A8J4H1X2</accession>
<name>A0A8J4H1X2_9BACL</name>
<comment type="caution">
    <text evidence="6">The sequence shown here is derived from an EMBL/GenBank/DDBJ whole genome shotgun (WGS) entry which is preliminary data.</text>
</comment>
<evidence type="ECO:0000313" key="7">
    <source>
        <dbReference type="Proteomes" id="UP000677918"/>
    </source>
</evidence>